<comment type="caution">
    <text evidence="1">The sequence shown here is derived from an EMBL/GenBank/DDBJ whole genome shotgun (WGS) entry which is preliminary data.</text>
</comment>
<dbReference type="RefSeq" id="WP_062979313.1">
    <property type="nucleotide sequence ID" value="NZ_JAAXOT010000009.1"/>
</dbReference>
<organism evidence="1 2">
    <name type="scientific">Nocardia flavorosea</name>
    <dbReference type="NCBI Taxonomy" id="53429"/>
    <lineage>
        <taxon>Bacteria</taxon>
        <taxon>Bacillati</taxon>
        <taxon>Actinomycetota</taxon>
        <taxon>Actinomycetes</taxon>
        <taxon>Mycobacteriales</taxon>
        <taxon>Nocardiaceae</taxon>
        <taxon>Nocardia</taxon>
    </lineage>
</organism>
<gene>
    <name evidence="1" type="ORF">HGA15_19160</name>
</gene>
<accession>A0A846YL15</accession>
<sequence>MPTSDHTEAITFTTAIEYERWLAAHHDFAAEVWLKIAKKNAPTPTITITEALDVALCYGWIDSHRRRLDTDHYLQRYSPRRSKSSWSQINRDKAEALIAAGRMREPGYRAIGAARADGRLPGCVAGEQTSGGS</sequence>
<dbReference type="AlphaFoldDB" id="A0A846YL15"/>
<proteinExistence type="predicted"/>
<evidence type="ECO:0000313" key="2">
    <source>
        <dbReference type="Proteomes" id="UP000570678"/>
    </source>
</evidence>
<evidence type="ECO:0008006" key="3">
    <source>
        <dbReference type="Google" id="ProtNLM"/>
    </source>
</evidence>
<dbReference type="EMBL" id="JAAXOT010000009">
    <property type="protein sequence ID" value="NKY58222.1"/>
    <property type="molecule type" value="Genomic_DNA"/>
</dbReference>
<name>A0A846YL15_9NOCA</name>
<reference evidence="1 2" key="1">
    <citation type="submission" date="2020-04" db="EMBL/GenBank/DDBJ databases">
        <title>MicrobeNet Type strains.</title>
        <authorList>
            <person name="Nicholson A.C."/>
        </authorList>
    </citation>
    <scope>NUCLEOTIDE SEQUENCE [LARGE SCALE GENOMIC DNA]</scope>
    <source>
        <strain evidence="1 2">JCM 3332</strain>
    </source>
</reference>
<evidence type="ECO:0000313" key="1">
    <source>
        <dbReference type="EMBL" id="NKY58222.1"/>
    </source>
</evidence>
<protein>
    <recommendedName>
        <fullName evidence="3">OmdA domain containing protein</fullName>
    </recommendedName>
</protein>
<dbReference type="Proteomes" id="UP000570678">
    <property type="component" value="Unassembled WGS sequence"/>
</dbReference>
<keyword evidence="2" id="KW-1185">Reference proteome</keyword>